<comment type="caution">
    <text evidence="2">The sequence shown here is derived from an EMBL/GenBank/DDBJ whole genome shotgun (WGS) entry which is preliminary data.</text>
</comment>
<dbReference type="EMBL" id="VJWX01000040">
    <property type="protein sequence ID" value="TVT57853.1"/>
    <property type="molecule type" value="Genomic_DNA"/>
</dbReference>
<keyword evidence="1" id="KW-0472">Membrane</keyword>
<reference evidence="2 3" key="2">
    <citation type="submission" date="2019-08" db="EMBL/GenBank/DDBJ databases">
        <title>Amycolatopsis acidicola sp. nov., isolated from peat swamp forest soil.</title>
        <authorList>
            <person name="Srisuk N."/>
        </authorList>
    </citation>
    <scope>NUCLEOTIDE SEQUENCE [LARGE SCALE GENOMIC DNA]</scope>
    <source>
        <strain evidence="2 3">TBRC 6029</strain>
    </source>
</reference>
<keyword evidence="3" id="KW-1185">Reference proteome</keyword>
<dbReference type="OrthoDB" id="8896802at2"/>
<dbReference type="InterPro" id="IPR036259">
    <property type="entry name" value="MFS_trans_sf"/>
</dbReference>
<organism evidence="2 3">
    <name type="scientific">Amycolatopsis rhizosphaerae</name>
    <dbReference type="NCBI Taxonomy" id="2053003"/>
    <lineage>
        <taxon>Bacteria</taxon>
        <taxon>Bacillati</taxon>
        <taxon>Actinomycetota</taxon>
        <taxon>Actinomycetes</taxon>
        <taxon>Pseudonocardiales</taxon>
        <taxon>Pseudonocardiaceae</taxon>
        <taxon>Amycolatopsis</taxon>
    </lineage>
</organism>
<dbReference type="SUPFAM" id="SSF103473">
    <property type="entry name" value="MFS general substrate transporter"/>
    <property type="match status" value="1"/>
</dbReference>
<feature type="transmembrane region" description="Helical" evidence="1">
    <location>
        <begin position="64"/>
        <end position="86"/>
    </location>
</feature>
<dbReference type="AlphaFoldDB" id="A0A558DA60"/>
<protein>
    <submittedName>
        <fullName evidence="2">Uncharacterized protein</fullName>
    </submittedName>
</protein>
<evidence type="ECO:0000313" key="2">
    <source>
        <dbReference type="EMBL" id="TVT57853.1"/>
    </source>
</evidence>
<keyword evidence="1" id="KW-0812">Transmembrane</keyword>
<evidence type="ECO:0000313" key="3">
    <source>
        <dbReference type="Proteomes" id="UP000320011"/>
    </source>
</evidence>
<evidence type="ECO:0000256" key="1">
    <source>
        <dbReference type="SAM" id="Phobius"/>
    </source>
</evidence>
<proteinExistence type="predicted"/>
<keyword evidence="1" id="KW-1133">Transmembrane helix</keyword>
<feature type="transmembrane region" description="Helical" evidence="1">
    <location>
        <begin position="142"/>
        <end position="164"/>
    </location>
</feature>
<accession>A0A558DA60</accession>
<gene>
    <name evidence="2" type="ORF">FNH05_06840</name>
</gene>
<reference evidence="2 3" key="1">
    <citation type="submission" date="2019-07" db="EMBL/GenBank/DDBJ databases">
        <authorList>
            <person name="Duangmal K."/>
            <person name="Teo W.F.A."/>
        </authorList>
    </citation>
    <scope>NUCLEOTIDE SEQUENCE [LARGE SCALE GENOMIC DNA]</scope>
    <source>
        <strain evidence="2 3">TBRC 6029</strain>
    </source>
</reference>
<feature type="transmembrane region" description="Helical" evidence="1">
    <location>
        <begin position="39"/>
        <end position="58"/>
    </location>
</feature>
<dbReference type="RefSeq" id="WP_144586429.1">
    <property type="nucleotide sequence ID" value="NZ_VJWX01000040.1"/>
</dbReference>
<dbReference type="Proteomes" id="UP000320011">
    <property type="component" value="Unassembled WGS sequence"/>
</dbReference>
<sequence length="174" mass="19705">MNVTGQRVWEGFLDHLERREVRRSRMLPGWRTRRHRRTLTMVLVAASLVMIVDAALMGPAPNPWFFTFWFASYLAWLASFVLLRVLTGKMCSSFSALLDERERELRHRVSYFGYQALATLMVLGLGYLLAISHLENAALRGALMLAALLMLGGSVPAIILGWTLPDDDPEDRVA</sequence>
<name>A0A558DA60_9PSEU</name>
<feature type="transmembrane region" description="Helical" evidence="1">
    <location>
        <begin position="111"/>
        <end position="130"/>
    </location>
</feature>